<dbReference type="GO" id="GO:0008757">
    <property type="term" value="F:S-adenosylmethionine-dependent methyltransferase activity"/>
    <property type="evidence" value="ECO:0007669"/>
    <property type="project" value="InterPro"/>
</dbReference>
<dbReference type="EMBL" id="AMFJ01036099">
    <property type="protein sequence ID" value="EKD25270.1"/>
    <property type="molecule type" value="Genomic_DNA"/>
</dbReference>
<dbReference type="Pfam" id="PF08915">
    <property type="entry name" value="tRNA-Thr_ED"/>
    <property type="match status" value="1"/>
</dbReference>
<dbReference type="PANTHER" id="PTHR43861">
    <property type="entry name" value="TRANS-ACONITATE 2-METHYLTRANSFERASE-RELATED"/>
    <property type="match status" value="1"/>
</dbReference>
<dbReference type="InterPro" id="IPR015011">
    <property type="entry name" value="Threonyl-tRNA_syn_edit_dom_arc"/>
</dbReference>
<dbReference type="InterPro" id="IPR029063">
    <property type="entry name" value="SAM-dependent_MTases_sf"/>
</dbReference>
<gene>
    <name evidence="3" type="ORF">ACD_80C00092G0014</name>
</gene>
<evidence type="ECO:0000313" key="3">
    <source>
        <dbReference type="EMBL" id="EKD25270.1"/>
    </source>
</evidence>
<comment type="caution">
    <text evidence="3">The sequence shown here is derived from an EMBL/GenBank/DDBJ whole genome shotgun (WGS) entry which is preliminary data.</text>
</comment>
<dbReference type="GO" id="GO:0008270">
    <property type="term" value="F:zinc ion binding"/>
    <property type="evidence" value="ECO:0007669"/>
    <property type="project" value="InterPro"/>
</dbReference>
<feature type="domain" description="Threonyl-tRNA synthetase editing" evidence="2">
    <location>
        <begin position="14"/>
        <end position="102"/>
    </location>
</feature>
<dbReference type="GO" id="GO:0004829">
    <property type="term" value="F:threonine-tRNA ligase activity"/>
    <property type="evidence" value="ECO:0007669"/>
    <property type="project" value="InterPro"/>
</dbReference>
<dbReference type="Pfam" id="PF08241">
    <property type="entry name" value="Methyltransf_11"/>
    <property type="match status" value="1"/>
</dbReference>
<evidence type="ECO:0000259" key="1">
    <source>
        <dbReference type="Pfam" id="PF08241"/>
    </source>
</evidence>
<dbReference type="Gene3D" id="3.50.80.10">
    <property type="entry name" value="D-tyrosyl-tRNA(Tyr) deacylase"/>
    <property type="match status" value="1"/>
</dbReference>
<evidence type="ECO:0000259" key="2">
    <source>
        <dbReference type="Pfam" id="PF08915"/>
    </source>
</evidence>
<dbReference type="AlphaFoldDB" id="K1X534"/>
<sequence length="320" mass="37370">MRTLLFNWKFGYLKESIHEGIVVFCHFEPEDNEKIILQAVKKLQSIVKKELILVPFAHLYEKTASKEEAKILFEMLIDECKKNEKWNIITIPFGVEKEFFLYAPADDSAIKFSKFTNKSKQKEIVNLYDLCYIDYDKHMSETGHYKAQEKILSSIINYIKEPILDLACGTWFLINLLSKSFSNIIGNDFSSSMAKITSTRSNLIITNENAEILKSQKQKFKTIISCNLFFYLQNRDKAIKKWAKLLDKDGKIIFIEEYPFIKPKSEEMDKHTEKLMSLIDPISPERITEIMVQNGFLLVKETKTIIDEKHNLYGLVFSLK</sequence>
<dbReference type="InterPro" id="IPR023509">
    <property type="entry name" value="DTD-like_sf"/>
</dbReference>
<keyword evidence="3" id="KW-0808">Transferase</keyword>
<dbReference type="GO" id="GO:0032259">
    <property type="term" value="P:methylation"/>
    <property type="evidence" value="ECO:0007669"/>
    <property type="project" value="UniProtKB-KW"/>
</dbReference>
<feature type="domain" description="Methyltransferase type 11" evidence="1">
    <location>
        <begin position="164"/>
        <end position="254"/>
    </location>
</feature>
<proteinExistence type="predicted"/>
<dbReference type="SUPFAM" id="SSF53335">
    <property type="entry name" value="S-adenosyl-L-methionine-dependent methyltransferases"/>
    <property type="match status" value="1"/>
</dbReference>
<protein>
    <submittedName>
        <fullName evidence="3">Methyltransferase type 11</fullName>
    </submittedName>
</protein>
<organism evidence="3">
    <name type="scientific">uncultured bacterium</name>
    <name type="common">gcode 4</name>
    <dbReference type="NCBI Taxonomy" id="1234023"/>
    <lineage>
        <taxon>Bacteria</taxon>
        <taxon>environmental samples</taxon>
    </lineage>
</organism>
<name>K1X534_9BACT</name>
<keyword evidence="3" id="KW-0489">Methyltransferase</keyword>
<dbReference type="GO" id="GO:0005524">
    <property type="term" value="F:ATP binding"/>
    <property type="evidence" value="ECO:0007669"/>
    <property type="project" value="InterPro"/>
</dbReference>
<dbReference type="InterPro" id="IPR013216">
    <property type="entry name" value="Methyltransf_11"/>
</dbReference>
<dbReference type="GO" id="GO:0005737">
    <property type="term" value="C:cytoplasm"/>
    <property type="evidence" value="ECO:0007669"/>
    <property type="project" value="InterPro"/>
</dbReference>
<reference evidence="3" key="1">
    <citation type="journal article" date="2012" name="Science">
        <title>Fermentation, hydrogen, and sulfur metabolism in multiple uncultivated bacterial phyla.</title>
        <authorList>
            <person name="Wrighton K.C."/>
            <person name="Thomas B.C."/>
            <person name="Sharon I."/>
            <person name="Miller C.S."/>
            <person name="Castelle C.J."/>
            <person name="VerBerkmoes N.C."/>
            <person name="Wilkins M.J."/>
            <person name="Hettich R.L."/>
            <person name="Lipton M.S."/>
            <person name="Williams K.H."/>
            <person name="Long P.E."/>
            <person name="Banfield J.F."/>
        </authorList>
    </citation>
    <scope>NUCLEOTIDE SEQUENCE [LARGE SCALE GENOMIC DNA]</scope>
</reference>
<dbReference type="Gene3D" id="3.40.50.150">
    <property type="entry name" value="Vaccinia Virus protein VP39"/>
    <property type="match status" value="1"/>
</dbReference>
<dbReference type="CDD" id="cd02440">
    <property type="entry name" value="AdoMet_MTases"/>
    <property type="match status" value="1"/>
</dbReference>
<accession>K1X534</accession>